<dbReference type="Pfam" id="PF02769">
    <property type="entry name" value="AIRS_C"/>
    <property type="match status" value="1"/>
</dbReference>
<accession>A0A6P1GCA5</accession>
<evidence type="ECO:0000256" key="7">
    <source>
        <dbReference type="ARBA" id="ARBA00022842"/>
    </source>
</evidence>
<dbReference type="EMBL" id="CP047224">
    <property type="protein sequence ID" value="QHD65431.1"/>
    <property type="molecule type" value="Genomic_DNA"/>
</dbReference>
<evidence type="ECO:0000259" key="9">
    <source>
        <dbReference type="Pfam" id="PF00586"/>
    </source>
</evidence>
<feature type="binding site" evidence="8">
    <location>
        <position position="479"/>
    </location>
    <ligand>
        <name>substrate</name>
    </ligand>
</feature>
<evidence type="ECO:0000259" key="11">
    <source>
        <dbReference type="Pfam" id="PF18072"/>
    </source>
</evidence>
<evidence type="ECO:0000256" key="5">
    <source>
        <dbReference type="ARBA" id="ARBA00022755"/>
    </source>
</evidence>
<dbReference type="SUPFAM" id="SSF55326">
    <property type="entry name" value="PurM N-terminal domain-like"/>
    <property type="match status" value="2"/>
</dbReference>
<keyword evidence="6 8" id="KW-0067">ATP-binding</keyword>
<dbReference type="EC" id="6.3.5.3" evidence="8"/>
<dbReference type="Pfam" id="PF00586">
    <property type="entry name" value="AIRS"/>
    <property type="match status" value="1"/>
</dbReference>
<feature type="binding site" evidence="8">
    <location>
        <position position="337"/>
    </location>
    <ligand>
        <name>Mg(2+)</name>
        <dbReference type="ChEBI" id="CHEBI:18420"/>
        <label>2</label>
    </ligand>
</feature>
<dbReference type="InterPro" id="IPR010918">
    <property type="entry name" value="PurM-like_C_dom"/>
</dbReference>
<feature type="active site" evidence="8">
    <location>
        <position position="251"/>
    </location>
</feature>
<dbReference type="GO" id="GO:0005524">
    <property type="term" value="F:ATP binding"/>
    <property type="evidence" value="ECO:0007669"/>
    <property type="project" value="UniProtKB-UniRule"/>
</dbReference>
<keyword evidence="5 8" id="KW-0658">Purine biosynthesis</keyword>
<comment type="catalytic activity">
    <reaction evidence="8">
        <text>N(2)-formyl-N(1)-(5-phospho-beta-D-ribosyl)glycinamide + L-glutamine + ATP + H2O = 2-formamido-N(1)-(5-O-phospho-beta-D-ribosyl)acetamidine + L-glutamate + ADP + phosphate + H(+)</text>
        <dbReference type="Rhea" id="RHEA:17129"/>
        <dbReference type="ChEBI" id="CHEBI:15377"/>
        <dbReference type="ChEBI" id="CHEBI:15378"/>
        <dbReference type="ChEBI" id="CHEBI:29985"/>
        <dbReference type="ChEBI" id="CHEBI:30616"/>
        <dbReference type="ChEBI" id="CHEBI:43474"/>
        <dbReference type="ChEBI" id="CHEBI:58359"/>
        <dbReference type="ChEBI" id="CHEBI:147286"/>
        <dbReference type="ChEBI" id="CHEBI:147287"/>
        <dbReference type="ChEBI" id="CHEBI:456216"/>
        <dbReference type="EC" id="6.3.5.3"/>
    </reaction>
</comment>
<evidence type="ECO:0000256" key="6">
    <source>
        <dbReference type="ARBA" id="ARBA00022840"/>
    </source>
</evidence>
<evidence type="ECO:0000256" key="4">
    <source>
        <dbReference type="ARBA" id="ARBA00022741"/>
    </source>
</evidence>
<dbReference type="Pfam" id="PF18072">
    <property type="entry name" value="FGAR-AT_linker"/>
    <property type="match status" value="1"/>
</dbReference>
<feature type="domain" description="PurM-like C-terminal" evidence="10">
    <location>
        <begin position="442"/>
        <end position="588"/>
    </location>
</feature>
<feature type="binding site" evidence="8">
    <location>
        <position position="336"/>
    </location>
    <ligand>
        <name>substrate</name>
    </ligand>
</feature>
<feature type="binding site" evidence="8">
    <location>
        <position position="508"/>
    </location>
    <ligand>
        <name>Mg(2+)</name>
        <dbReference type="ChEBI" id="CHEBI:18420"/>
        <label>2</label>
    </ligand>
</feature>
<evidence type="ECO:0000256" key="2">
    <source>
        <dbReference type="ARBA" id="ARBA00022598"/>
    </source>
</evidence>
<feature type="binding site" evidence="8">
    <location>
        <begin position="549"/>
        <end position="551"/>
    </location>
    <ligand>
        <name>substrate</name>
    </ligand>
</feature>
<dbReference type="GO" id="GO:0006189">
    <property type="term" value="P:'de novo' IMP biosynthetic process"/>
    <property type="evidence" value="ECO:0007669"/>
    <property type="project" value="UniProtKB-UniRule"/>
</dbReference>
<dbReference type="GO" id="GO:0005737">
    <property type="term" value="C:cytoplasm"/>
    <property type="evidence" value="ECO:0007669"/>
    <property type="project" value="UniProtKB-SubCell"/>
</dbReference>
<dbReference type="RefSeq" id="WP_160095819.1">
    <property type="nucleotide sequence ID" value="NZ_CP047224.1"/>
</dbReference>
<dbReference type="SUPFAM" id="SSF56042">
    <property type="entry name" value="PurM C-terminal domain-like"/>
    <property type="match status" value="2"/>
</dbReference>
<evidence type="ECO:0000256" key="3">
    <source>
        <dbReference type="ARBA" id="ARBA00022723"/>
    </source>
</evidence>
<comment type="similarity">
    <text evidence="8">Belongs to the FGAMS family.</text>
</comment>
<dbReference type="CDD" id="cd02203">
    <property type="entry name" value="PurL_repeat1"/>
    <property type="match status" value="1"/>
</dbReference>
<feature type="active site" description="Proton acceptor" evidence="8">
    <location>
        <position position="315"/>
    </location>
</feature>
<proteinExistence type="inferred from homology"/>
<protein>
    <recommendedName>
        <fullName evidence="8">Phosphoribosylformylglycinamidine synthase subunit PurL</fullName>
        <shortName evidence="8">FGAM synthase</shortName>
        <ecNumber evidence="8">6.3.5.3</ecNumber>
    </recommendedName>
    <alternativeName>
        <fullName evidence="8">Formylglycinamide ribonucleotide amidotransferase subunit II</fullName>
        <shortName evidence="8">FGAR amidotransferase II</shortName>
        <shortName evidence="8">FGAR-AT II</shortName>
    </alternativeName>
    <alternativeName>
        <fullName evidence="8">Glutamine amidotransferase PurL</fullName>
    </alternativeName>
    <alternativeName>
        <fullName evidence="8">Phosphoribosylformylglycinamidine synthase subunit II</fullName>
    </alternativeName>
</protein>
<evidence type="ECO:0000259" key="10">
    <source>
        <dbReference type="Pfam" id="PF02769"/>
    </source>
</evidence>
<dbReference type="GO" id="GO:0000287">
    <property type="term" value="F:magnesium ion binding"/>
    <property type="evidence" value="ECO:0007669"/>
    <property type="project" value="UniProtKB-UniRule"/>
</dbReference>
<dbReference type="UniPathway" id="UPA00074">
    <property type="reaction ID" value="UER00128"/>
</dbReference>
<dbReference type="Gene3D" id="3.30.1330.10">
    <property type="entry name" value="PurM-like, N-terminal domain"/>
    <property type="match status" value="2"/>
</dbReference>
<dbReference type="InterPro" id="IPR010074">
    <property type="entry name" value="PRibForGlyAmidine_synth_PurL"/>
</dbReference>
<dbReference type="Proteomes" id="UP000464912">
    <property type="component" value="Chromosome"/>
</dbReference>
<comment type="subcellular location">
    <subcellularLocation>
        <location evidence="8">Cytoplasm</location>
    </subcellularLocation>
</comment>
<comment type="pathway">
    <text evidence="8">Purine metabolism; IMP biosynthesis via de novo pathway; 5-amino-1-(5-phospho-D-ribosyl)imidazole from N(2)-formyl-N(1)-(5-phospho-D-ribosyl)glycinamide: step 1/2.</text>
</comment>
<dbReference type="InterPro" id="IPR036676">
    <property type="entry name" value="PurM-like_C_sf"/>
</dbReference>
<feature type="binding site" evidence="8">
    <location>
        <position position="313"/>
    </location>
    <ligand>
        <name>Mg(2+)</name>
        <dbReference type="ChEBI" id="CHEBI:18420"/>
        <label>1</label>
    </ligand>
</feature>
<keyword evidence="1 8" id="KW-0963">Cytoplasm</keyword>
<dbReference type="InterPro" id="IPR041609">
    <property type="entry name" value="PurL_linker"/>
</dbReference>
<sequence length="946" mass="105129">MQAIIEVRKPHSDPRIATLESDGVINIREVIDVYRFHSTNHASKETLLEIVHALTNHVSEQFRCFIYNADRNKIKILETSKISYHEGSSILWDFRRCYTSDFWVIEKQTLRGVKNLLAEVTLDIVTTLLKQRDINTIEQDIQVETSTLMIGRGRLPDLNLLYNPMIEEISLKAIHSKRVTFCDPHESVNIISSGKTKNLTLEELDAFNRQNALNLNEIQLSKIAEHFRSKEGRSYLRDIELETIAQTWSEHCKHNIMSYPIDDLQEGIFRGYIKKSTETIIRNNPNHICASVFTDNAGAIWFDKDHLICVKVETHNSPSALEPFGGAMTGILGVNRDILGFGLAAKPIANYYAFCVEDPDTERQDLYHDIHKTKPKLDSRSILKGIIQGVNTGGNCSGIPTPQGALYFSNAFQAKPLVFVGCAGIIPAKIAEKESWIKGPEDGDLIVIAGGRTGRDGIHGATFSSAGITDSNVKGTEIQLGDPFTQKKLSDAIIREVRDTALYNAITDNGAGGLSSSVGEMGREGFVVHLEKVLLKTSGLAPWEIWISESQERMTFAVPRGKLETFGHIMTRHGVEFAVIGEFNKSGRGLITFEGTTVFDLSLHFLHDGNPTVHLQTKKPKEMPGKPHVTFSSLEETIRDKNVCSRKFIAKQYDHEVQGTSILKPLQGRNKIFSEVTAIKPLHNSKKCIGQAQDLAIMTRDPYLDTCSSIEQAVRNLVTIGVNPQKIVLLDNFCWSDSNDPEKLWLLKEAGRACHDISIALGTPFISGKDSMFNDFSGYTASGAKVKISNIPSLLITAIGIVDDYEDIVSLDTKYPEDLIYLIDMNVEAKRAFEVFRRYHLALKNKLVASAIPVGSGGRLVSIAKMLMANGHGGMISLEDNKENLEKSHEIIVTVAPKNELAFMDTFLDTEITKIGKVTQEAVLEMGKSSKVKIDALLSAYKGTLL</sequence>
<evidence type="ECO:0000256" key="1">
    <source>
        <dbReference type="ARBA" id="ARBA00022490"/>
    </source>
</evidence>
<organism evidence="12 13">
    <name type="scientific">Neorickettsia findlayensis</name>
    <dbReference type="NCBI Taxonomy" id="2686014"/>
    <lineage>
        <taxon>Bacteria</taxon>
        <taxon>Pseudomonadati</taxon>
        <taxon>Pseudomonadota</taxon>
        <taxon>Alphaproteobacteria</taxon>
        <taxon>Rickettsiales</taxon>
        <taxon>Anaplasmataceae</taxon>
        <taxon>Neorickettsia</taxon>
    </lineage>
</organism>
<evidence type="ECO:0000313" key="13">
    <source>
        <dbReference type="Proteomes" id="UP000464912"/>
    </source>
</evidence>
<feature type="binding site" evidence="8">
    <location>
        <position position="771"/>
    </location>
    <ligand>
        <name>substrate</name>
    </ligand>
</feature>
<dbReference type="InterPro" id="IPR036921">
    <property type="entry name" value="PurM-like_N_sf"/>
</dbReference>
<keyword evidence="2 8" id="KW-0436">Ligase</keyword>
<feature type="binding site" evidence="8">
    <location>
        <position position="311"/>
    </location>
    <ligand>
        <name>ATP</name>
        <dbReference type="ChEBI" id="CHEBI:30616"/>
    </ligand>
</feature>
<evidence type="ECO:0000313" key="12">
    <source>
        <dbReference type="EMBL" id="QHD65431.1"/>
    </source>
</evidence>
<dbReference type="InterPro" id="IPR016188">
    <property type="entry name" value="PurM-like_N"/>
</dbReference>
<dbReference type="PANTHER" id="PTHR43555">
    <property type="entry name" value="PHOSPHORIBOSYLFORMYLGLYCINAMIDINE SYNTHASE SUBUNIT PURL"/>
    <property type="match status" value="1"/>
</dbReference>
<keyword evidence="4 8" id="KW-0547">Nucleotide-binding</keyword>
<feature type="binding site" evidence="8">
    <location>
        <position position="731"/>
    </location>
    <ligand>
        <name>ATP</name>
        <dbReference type="ChEBI" id="CHEBI:30616"/>
    </ligand>
</feature>
<keyword evidence="7 8" id="KW-0460">Magnesium</keyword>
<dbReference type="CDD" id="cd02204">
    <property type="entry name" value="PurL_repeat2"/>
    <property type="match status" value="1"/>
</dbReference>
<dbReference type="Gene3D" id="3.90.650.10">
    <property type="entry name" value="PurM-like C-terminal domain"/>
    <property type="match status" value="2"/>
</dbReference>
<dbReference type="AlphaFoldDB" id="A0A6P1GCA5"/>
<comment type="caution">
    <text evidence="8">Lacks conserved residue(s) required for the propagation of feature annotation.</text>
</comment>
<feature type="binding site" evidence="8">
    <location>
        <position position="768"/>
    </location>
    <ligand>
        <name>ATP</name>
        <dbReference type="ChEBI" id="CHEBI:30616"/>
    </ligand>
</feature>
<reference evidence="12 13" key="2">
    <citation type="journal article" date="2020" name="MBio">
        <title>Isolation and Molecular Analysis of a Novel Neorickettsia Species That Causes Potomac Horse Fever.</title>
        <authorList>
            <person name="Teymournejad O."/>
            <person name="Lin M."/>
            <person name="Bekebrede H."/>
            <person name="Kamr A."/>
            <person name="Toribio R.E."/>
            <person name="Arroyo L.G."/>
            <person name="Baird J.D."/>
            <person name="Rikihisa Y."/>
        </authorList>
    </citation>
    <scope>NUCLEOTIDE SEQUENCE [LARGE SCALE GENOMIC DNA]</scope>
    <source>
        <strain evidence="12 13">Fin17</strain>
    </source>
</reference>
<dbReference type="PANTHER" id="PTHR43555:SF1">
    <property type="entry name" value="PHOSPHORIBOSYLFORMYLGLYCINAMIDINE SYNTHASE SUBUNIT PURL"/>
    <property type="match status" value="1"/>
</dbReference>
<dbReference type="KEGG" id="nef:GP480_03290"/>
<keyword evidence="3 8" id="KW-0479">Metal-binding</keyword>
<comment type="function">
    <text evidence="8">Part of the phosphoribosylformylglycinamidine synthase complex involved in the purines biosynthetic pathway. Catalyzes the ATP-dependent conversion of formylglycinamide ribonucleotide (FGAR) and glutamine to yield formylglycinamidine ribonucleotide (FGAM) and glutamate. The FGAM synthase complex is composed of three subunits. PurQ produces an ammonia molecule by converting glutamine to glutamate. PurL transfers the ammonia molecule to FGAR to form FGAM in an ATP-dependent manner. PurS interacts with PurQ and PurL and is thought to assist in the transfer of the ammonia molecule from PurQ to PurL.</text>
</comment>
<comment type="subunit">
    <text evidence="8">Monomer. Part of the FGAM synthase complex composed of 1 PurL, 1 PurQ and 2 PurS subunits.</text>
</comment>
<gene>
    <name evidence="8" type="primary">purL</name>
    <name evidence="12" type="ORF">GP480_03290</name>
</gene>
<reference evidence="12 13" key="1">
    <citation type="journal article" date="2020" name="MBio">
        <title>Erratum for Teymournejad et al., 'Isolation and Molecular Analysis of a Novel Neorickettsia Species That Causes Potomac Horse Fever'.</title>
        <authorList>
            <person name="Teymournejad O."/>
            <person name="Lin M."/>
            <person name="Bekebrede H."/>
            <person name="Kamr A."/>
            <person name="Toribio R.E."/>
            <person name="Arroyo L.G."/>
            <person name="Baird J.D."/>
            <person name="Rikihisa Y."/>
        </authorList>
    </citation>
    <scope>NUCLEOTIDE SEQUENCE [LARGE SCALE GENOMIC DNA]</scope>
    <source>
        <strain evidence="12 13">Fin17</strain>
    </source>
</reference>
<name>A0A6P1GCA5_9RICK</name>
<feature type="domain" description="PurM-like N-terminal" evidence="9">
    <location>
        <begin position="295"/>
        <end position="426"/>
    </location>
</feature>
<dbReference type="HAMAP" id="MF_00420">
    <property type="entry name" value="PurL_2"/>
    <property type="match status" value="1"/>
</dbReference>
<dbReference type="SUPFAM" id="SSF109736">
    <property type="entry name" value="FGAM synthase PurL, linker domain"/>
    <property type="match status" value="1"/>
</dbReference>
<feature type="domain" description="Phosphoribosylformylglycinamidine synthase linker" evidence="11">
    <location>
        <begin position="205"/>
        <end position="254"/>
    </location>
</feature>
<dbReference type="GO" id="GO:0004642">
    <property type="term" value="F:phosphoribosylformylglycinamidine synthase activity"/>
    <property type="evidence" value="ECO:0007669"/>
    <property type="project" value="UniProtKB-UniRule"/>
</dbReference>
<evidence type="ECO:0000256" key="8">
    <source>
        <dbReference type="HAMAP-Rule" id="MF_00420"/>
    </source>
</evidence>
<keyword evidence="13" id="KW-1185">Reference proteome</keyword>